<dbReference type="PANTHER" id="PTHR11895">
    <property type="entry name" value="TRANSAMIDASE"/>
    <property type="match status" value="1"/>
</dbReference>
<dbReference type="PANTHER" id="PTHR11895:SF176">
    <property type="entry name" value="AMIDASE AMID-RELATED"/>
    <property type="match status" value="1"/>
</dbReference>
<dbReference type="Gene3D" id="3.90.1300.10">
    <property type="entry name" value="Amidase signature (AS) domain"/>
    <property type="match status" value="1"/>
</dbReference>
<feature type="domain" description="Amidase" evidence="1">
    <location>
        <begin position="23"/>
        <end position="437"/>
    </location>
</feature>
<gene>
    <name evidence="2" type="ORF">VSX56_06145</name>
</gene>
<name>A0ABV1SEM5_9RHOB</name>
<dbReference type="InterPro" id="IPR020556">
    <property type="entry name" value="Amidase_CS"/>
</dbReference>
<comment type="caution">
    <text evidence="2">The sequence shown here is derived from an EMBL/GenBank/DDBJ whole genome shotgun (WGS) entry which is preliminary data.</text>
</comment>
<reference evidence="2 3" key="2">
    <citation type="submission" date="2024-06" db="EMBL/GenBank/DDBJ databases">
        <title>Thioclava kandeliae sp. nov. from a rhizosphere soil sample of Kandelia candel in a mangrove.</title>
        <authorList>
            <person name="Mu T."/>
        </authorList>
    </citation>
    <scope>NUCLEOTIDE SEQUENCE [LARGE SCALE GENOMIC DNA]</scope>
    <source>
        <strain evidence="2 3">CPCC 100088</strain>
    </source>
</reference>
<dbReference type="Proteomes" id="UP001438953">
    <property type="component" value="Unassembled WGS sequence"/>
</dbReference>
<dbReference type="PROSITE" id="PS00571">
    <property type="entry name" value="AMIDASES"/>
    <property type="match status" value="1"/>
</dbReference>
<proteinExistence type="predicted"/>
<reference evidence="2 3" key="1">
    <citation type="submission" date="2024-01" db="EMBL/GenBank/DDBJ databases">
        <authorList>
            <person name="Deng Y."/>
            <person name="Su J."/>
        </authorList>
    </citation>
    <scope>NUCLEOTIDE SEQUENCE [LARGE SCALE GENOMIC DNA]</scope>
    <source>
        <strain evidence="2 3">CPCC 100088</strain>
    </source>
</reference>
<dbReference type="Pfam" id="PF01425">
    <property type="entry name" value="Amidase"/>
    <property type="match status" value="1"/>
</dbReference>
<accession>A0ABV1SEM5</accession>
<evidence type="ECO:0000313" key="3">
    <source>
        <dbReference type="Proteomes" id="UP001438953"/>
    </source>
</evidence>
<evidence type="ECO:0000313" key="2">
    <source>
        <dbReference type="EMBL" id="MER5171356.1"/>
    </source>
</evidence>
<organism evidence="2 3">
    <name type="scientific">Thioclava kandeliae</name>
    <dbReference type="NCBI Taxonomy" id="3070818"/>
    <lineage>
        <taxon>Bacteria</taxon>
        <taxon>Pseudomonadati</taxon>
        <taxon>Pseudomonadota</taxon>
        <taxon>Alphaproteobacteria</taxon>
        <taxon>Rhodobacterales</taxon>
        <taxon>Paracoccaceae</taxon>
        <taxon>Thioclava</taxon>
    </lineage>
</organism>
<dbReference type="SUPFAM" id="SSF75304">
    <property type="entry name" value="Amidase signature (AS) enzymes"/>
    <property type="match status" value="1"/>
</dbReference>
<dbReference type="RefSeq" id="WP_350935629.1">
    <property type="nucleotide sequence ID" value="NZ_JAYWLC010000003.1"/>
</dbReference>
<keyword evidence="3" id="KW-1185">Reference proteome</keyword>
<protein>
    <submittedName>
        <fullName evidence="2">Amidase</fullName>
    </submittedName>
</protein>
<dbReference type="InterPro" id="IPR000120">
    <property type="entry name" value="Amidase"/>
</dbReference>
<evidence type="ECO:0000259" key="1">
    <source>
        <dbReference type="Pfam" id="PF01425"/>
    </source>
</evidence>
<sequence length="450" mass="46545">MTAQTIAQQMGARLEAGDAEAVTRAALKLAQTEDTIFVRTEPEAALAQARTCDVLAARGQAMGPLHGVTLAHKDMFDRAGQVTGFGAHPDAARAATGTSTVLARLDAAGQVDLGRLTMSEFAMSPTGQNAHWGVARNPRIPGAVPGGSSSGSGAAIAAGLVRAALGSDTGGSIRLPAACCGVVGFKPTKGRVPVTGVMPLSYTLDCVGPLAASVAEARLVLSIISGADGIDPVCADRPAPRAYARSPQKLRIGFDASAYTAGIAPEMAEGLRRLKALLQDLGHGVVDLDLSLLDTLGEASNVIAMSEAAAVHADRLAVAAERYGPQVRSRLLQAEAMPGYAYVRAMQIRLKAQQQVNQEVFGKVDLFILPTLIGLPPMADAVNISADPKMASLIGSMGKYTRPLNLLGLPALSLPGHEAEGLPYSVQIVGPAWSEDLIADLGQQVETVRA</sequence>
<dbReference type="InterPro" id="IPR023631">
    <property type="entry name" value="Amidase_dom"/>
</dbReference>
<dbReference type="EMBL" id="JAYWLC010000003">
    <property type="protein sequence ID" value="MER5171356.1"/>
    <property type="molecule type" value="Genomic_DNA"/>
</dbReference>
<dbReference type="InterPro" id="IPR036928">
    <property type="entry name" value="AS_sf"/>
</dbReference>